<evidence type="ECO:0000256" key="13">
    <source>
        <dbReference type="SAM" id="MobiDB-lite"/>
    </source>
</evidence>
<accession>A0A346LUY4</accession>
<comment type="subunit">
    <text evidence="12">Binds DNA as homodimer. Interacts with protein E1; this interaction greatly increases E1 DNA-binding activity. Interacts with protein L1; this interaction enhances E2-dependent replication and transcription activation. Interacts with protein L2; this interaction inhibits E2 transcriptional activity but not DNA replication function E2. Interacts with protein E7; this interaction inhibits E7 oncogenic activity. Interacts with host TAF1; this interaction modulates E2-dependent transcriptional regulation. Interacts with host BRD4; this interaction mediates E2 transcriptional activation function. Additionally, the interaction with host BRD4 on mitotic chromosomes mediates tethering of the viral genome. Interacts with host TOPBP1; this interaction is required for optimal viral DNA replication.</text>
</comment>
<keyword evidence="6 12" id="KW-1048">Host nucleus</keyword>
<dbReference type="Proteomes" id="UP001240038">
    <property type="component" value="Segment"/>
</dbReference>
<feature type="compositionally biased region" description="Polar residues" evidence="13">
    <location>
        <begin position="194"/>
        <end position="205"/>
    </location>
</feature>
<comment type="similarity">
    <text evidence="2">Belongs to the papillomaviridae E8^E2C protein family.</text>
</comment>
<comment type="function">
    <text evidence="12">Plays a role in the initiation of viral DNA replication. A dimer of E2 interacts with a dimer of E1 in order to improve specificity of E1 DNA binding activity. Once the complex recognizes and binds DNA at specific sites, the E2 dimer is removed from DNA. E2 also regulates viral transcription through binding to the E2RE response element (5'-ACCNNNNNNGGT-3') present in multiple copies in the regulatory regions of the viral genome. Activates or represses transcription depending on E2RE's position with regards to proximal promoter elements including the TATA-box. Repression occurs by sterically hindering the assembly of the transcription initiation complex.</text>
</comment>
<comment type="PTM">
    <text evidence="12">Phosphorylated.</text>
</comment>
<evidence type="ECO:0000256" key="1">
    <source>
        <dbReference type="ARBA" id="ARBA00004147"/>
    </source>
</evidence>
<evidence type="ECO:0000256" key="7">
    <source>
        <dbReference type="ARBA" id="ARBA00022705"/>
    </source>
</evidence>
<dbReference type="Gene3D" id="3.30.70.330">
    <property type="match status" value="1"/>
</dbReference>
<dbReference type="SUPFAM" id="SSF54957">
    <property type="entry name" value="Viral DNA-binding domain"/>
    <property type="match status" value="1"/>
</dbReference>
<keyword evidence="10 12" id="KW-0010">Activator</keyword>
<evidence type="ECO:0000256" key="5">
    <source>
        <dbReference type="ARBA" id="ARBA00022553"/>
    </source>
</evidence>
<reference evidence="16" key="1">
    <citation type="journal article" date="2018" name="Vet. Microbiol.">
        <title>Detection and Characterization of Okapi (Okapia johnstoni)-specific Papillomavirus type 1 (OjPV1).</title>
        <authorList>
            <person name="Ramsauer A.S."/>
            <person name="Kubacki J."/>
            <person name="Welle M."/>
            <person name="Bachofen C."/>
            <person name="Fraefel C."/>
            <person name="Hoby S."/>
            <person name="Tobler K."/>
            <person name="Wenker C."/>
        </authorList>
    </citation>
    <scope>NUCLEOTIDE SEQUENCE</scope>
    <source>
        <strain evidence="16">BS 2017</strain>
    </source>
</reference>
<dbReference type="GO" id="GO:0000166">
    <property type="term" value="F:nucleotide binding"/>
    <property type="evidence" value="ECO:0007669"/>
    <property type="project" value="UniProtKB-UniRule"/>
</dbReference>
<dbReference type="Gene3D" id="1.10.287.30">
    <property type="entry name" value="E2 (early) protein, N terminal domain, subdomain 1"/>
    <property type="match status" value="1"/>
</dbReference>
<evidence type="ECO:0000313" key="17">
    <source>
        <dbReference type="Proteomes" id="UP001240038"/>
    </source>
</evidence>
<dbReference type="GO" id="GO:0006351">
    <property type="term" value="P:DNA-templated transcription"/>
    <property type="evidence" value="ECO:0007669"/>
    <property type="project" value="UniProtKB-UniRule"/>
</dbReference>
<keyword evidence="7 12" id="KW-0235">DNA replication</keyword>
<evidence type="ECO:0000256" key="3">
    <source>
        <dbReference type="ARBA" id="ARBA00022491"/>
    </source>
</evidence>
<dbReference type="InterPro" id="IPR035975">
    <property type="entry name" value="E2/EBNA1_C_sf"/>
</dbReference>
<feature type="domain" description="Papillomavirus E2 C-terminal" evidence="15">
    <location>
        <begin position="326"/>
        <end position="402"/>
    </location>
</feature>
<dbReference type="GO" id="GO:0003677">
    <property type="term" value="F:DNA binding"/>
    <property type="evidence" value="ECO:0007669"/>
    <property type="project" value="UniProtKB-UniRule"/>
</dbReference>
<evidence type="ECO:0000259" key="14">
    <source>
        <dbReference type="Pfam" id="PF00508"/>
    </source>
</evidence>
<evidence type="ECO:0000256" key="9">
    <source>
        <dbReference type="ARBA" id="ARBA00023125"/>
    </source>
</evidence>
<dbReference type="GO" id="GO:0003700">
    <property type="term" value="F:DNA-binding transcription factor activity"/>
    <property type="evidence" value="ECO:0007669"/>
    <property type="project" value="UniProtKB-UniRule"/>
</dbReference>
<organism evidence="16 17">
    <name type="scientific">Okapia johnstoni papillomavirus 1</name>
    <dbReference type="NCBI Taxonomy" id="2304449"/>
    <lineage>
        <taxon>Viruses</taxon>
        <taxon>Monodnaviria</taxon>
        <taxon>Shotokuvirae</taxon>
        <taxon>Cossaviricota</taxon>
        <taxon>Papovaviricetes</taxon>
        <taxon>Zurhausenvirales</taxon>
        <taxon>Papillomaviridae</taxon>
    </lineage>
</organism>
<keyword evidence="9 12" id="KW-0238">DNA-binding</keyword>
<evidence type="ECO:0000256" key="2">
    <source>
        <dbReference type="ARBA" id="ARBA00007794"/>
    </source>
</evidence>
<comment type="subcellular location">
    <subcellularLocation>
        <location evidence="1 12">Host nucleus</location>
    </subcellularLocation>
</comment>
<dbReference type="GO" id="GO:0006260">
    <property type="term" value="P:DNA replication"/>
    <property type="evidence" value="ECO:0007669"/>
    <property type="project" value="UniProtKB-KW"/>
</dbReference>
<dbReference type="InterPro" id="IPR036050">
    <property type="entry name" value="Regulatory_protein_E2_N"/>
</dbReference>
<dbReference type="SUPFAM" id="SSF51332">
    <property type="entry name" value="E2 regulatory, transactivation domain"/>
    <property type="match status" value="1"/>
</dbReference>
<keyword evidence="4 12" id="KW-0244">Early protein</keyword>
<dbReference type="InterPro" id="IPR042503">
    <property type="entry name" value="Regulatory_protein_E2_N_1"/>
</dbReference>
<dbReference type="InterPro" id="IPR012677">
    <property type="entry name" value="Nucleotide-bd_a/b_plait_sf"/>
</dbReference>
<dbReference type="Gene3D" id="2.170.200.10">
    <property type="entry name" value="Papillomavirus E2 early protein domain"/>
    <property type="match status" value="1"/>
</dbReference>
<dbReference type="Pfam" id="PF00508">
    <property type="entry name" value="PPV_E2_N"/>
    <property type="match status" value="1"/>
</dbReference>
<keyword evidence="11 12" id="KW-0804">Transcription</keyword>
<evidence type="ECO:0000256" key="12">
    <source>
        <dbReference type="HAMAP-Rule" id="MF_04001"/>
    </source>
</evidence>
<protein>
    <recommendedName>
        <fullName evidence="12">Regulatory protein E2</fullName>
    </recommendedName>
</protein>
<evidence type="ECO:0000256" key="11">
    <source>
        <dbReference type="ARBA" id="ARBA00023163"/>
    </source>
</evidence>
<comment type="caution">
    <text evidence="12">Lacks conserved residue(s) required for the propagation of feature annotation.</text>
</comment>
<feature type="region of interest" description="DNA-binding domain" evidence="12">
    <location>
        <begin position="323"/>
        <end position="407"/>
    </location>
</feature>
<dbReference type="GO" id="GO:0006275">
    <property type="term" value="P:regulation of DNA replication"/>
    <property type="evidence" value="ECO:0007669"/>
    <property type="project" value="UniProtKB-UniRule"/>
</dbReference>
<feature type="region of interest" description="Disordered" evidence="13">
    <location>
        <begin position="193"/>
        <end position="246"/>
    </location>
</feature>
<dbReference type="HAMAP" id="MF_04001">
    <property type="entry name" value="PPV_E2"/>
    <property type="match status" value="1"/>
</dbReference>
<proteinExistence type="inferred from homology"/>
<name>A0A346LUY4_9PAPI</name>
<comment type="similarity">
    <text evidence="12">Belongs to the papillomaviridae E2 protein family.</text>
</comment>
<dbReference type="EMBL" id="MH049343">
    <property type="protein sequence ID" value="AXQ00534.1"/>
    <property type="molecule type" value="Genomic_DNA"/>
</dbReference>
<evidence type="ECO:0000313" key="16">
    <source>
        <dbReference type="EMBL" id="AXQ00534.1"/>
    </source>
</evidence>
<dbReference type="Pfam" id="PF00511">
    <property type="entry name" value="PPV_E2_C"/>
    <property type="match status" value="1"/>
</dbReference>
<gene>
    <name evidence="12" type="primary">E2</name>
</gene>
<dbReference type="InterPro" id="IPR042504">
    <property type="entry name" value="Regulatory_protein_E2_N_2"/>
</dbReference>
<keyword evidence="3 12" id="KW-0678">Repressor</keyword>
<dbReference type="InterPro" id="IPR001866">
    <property type="entry name" value="PPV_E2_N"/>
</dbReference>
<evidence type="ECO:0000256" key="6">
    <source>
        <dbReference type="ARBA" id="ARBA00022562"/>
    </source>
</evidence>
<evidence type="ECO:0000259" key="15">
    <source>
        <dbReference type="Pfam" id="PF00511"/>
    </source>
</evidence>
<sequence>MKMEKARQLLDAAQEKQMVLIEKDSTHLNDHAEYWKCVRQEMTLLYAARTKGLQLLGGFPVPALQVSECKAKQAIELQLLCGELMQTEWAKDPWTAADISWERWCSAPARCLKKGPQLCEVMYDGNPENVNLYTVWTWVGMRSSDGWSSATGGADASGIYYQTMAGKRTYYETFDTDARRYSVRGRWEVRFNGHSYQSHPSSPSRDQVDGTWEPSTHSRGGEEAVPAEPPPSRTDRASSGPCRGSSFGIRFGARPHPYHVPVCSRESQLRATSTPLPCQVSQILERGEEVQEEPQSPDSTEIEDITPCDPGVESGFSLFKPGGHCCLLLQGSANQVKCHRFRVKKKHRSLYQNVTTTWQAVADEGSSRQGQSCLFYTFESHTQRTLFLKTVPMPNGMSVQKLRVMLD</sequence>
<evidence type="ECO:0000256" key="4">
    <source>
        <dbReference type="ARBA" id="ARBA00022518"/>
    </source>
</evidence>
<evidence type="ECO:0000256" key="10">
    <source>
        <dbReference type="ARBA" id="ARBA00023159"/>
    </source>
</evidence>
<keyword evidence="5 12" id="KW-0597">Phosphoprotein</keyword>
<dbReference type="GO" id="GO:0039693">
    <property type="term" value="P:viral DNA genome replication"/>
    <property type="evidence" value="ECO:0007669"/>
    <property type="project" value="UniProtKB-UniRule"/>
</dbReference>
<dbReference type="InterPro" id="IPR033668">
    <property type="entry name" value="Reg_prot_E2"/>
</dbReference>
<keyword evidence="8 12" id="KW-0805">Transcription regulation</keyword>
<evidence type="ECO:0000256" key="8">
    <source>
        <dbReference type="ARBA" id="ARBA00023015"/>
    </source>
</evidence>
<feature type="domain" description="Papillomavirus E2 N-terminal" evidence="14">
    <location>
        <begin position="3"/>
        <end position="197"/>
    </location>
</feature>
<dbReference type="GO" id="GO:0042025">
    <property type="term" value="C:host cell nucleus"/>
    <property type="evidence" value="ECO:0007669"/>
    <property type="project" value="UniProtKB-SubCell"/>
</dbReference>
<dbReference type="InterPro" id="IPR000427">
    <property type="entry name" value="Papillomavirus_E2_C"/>
</dbReference>